<gene>
    <name evidence="2" type="primary">Dyak\GE28534</name>
    <name evidence="2" type="synonym">GE28534</name>
    <name evidence="2" type="ORF">Dyak_GE28534</name>
</gene>
<name>A0A0R1E9D7_DROYA</name>
<dbReference type="OrthoDB" id="7861453at2759"/>
<evidence type="ECO:0000256" key="1">
    <source>
        <dbReference type="SAM" id="SignalP"/>
    </source>
</evidence>
<dbReference type="AlphaFoldDB" id="A0A0R1E9D7"/>
<organism evidence="2 3">
    <name type="scientific">Drosophila yakuba</name>
    <name type="common">Fruit fly</name>
    <dbReference type="NCBI Taxonomy" id="7245"/>
    <lineage>
        <taxon>Eukaryota</taxon>
        <taxon>Metazoa</taxon>
        <taxon>Ecdysozoa</taxon>
        <taxon>Arthropoda</taxon>
        <taxon>Hexapoda</taxon>
        <taxon>Insecta</taxon>
        <taxon>Pterygota</taxon>
        <taxon>Neoptera</taxon>
        <taxon>Endopterygota</taxon>
        <taxon>Diptera</taxon>
        <taxon>Brachycera</taxon>
        <taxon>Muscomorpha</taxon>
        <taxon>Ephydroidea</taxon>
        <taxon>Drosophilidae</taxon>
        <taxon>Drosophila</taxon>
        <taxon>Sophophora</taxon>
    </lineage>
</organism>
<protein>
    <submittedName>
        <fullName evidence="2">Uncharacterized protein</fullName>
    </submittedName>
</protein>
<dbReference type="EMBL" id="CM000160">
    <property type="protein sequence ID" value="KRK04106.1"/>
    <property type="molecule type" value="Genomic_DNA"/>
</dbReference>
<keyword evidence="3" id="KW-1185">Reference proteome</keyword>
<feature type="chain" id="PRO_5006403303" evidence="1">
    <location>
        <begin position="24"/>
        <end position="146"/>
    </location>
</feature>
<dbReference type="KEGG" id="dya:Dyak_GE28534"/>
<feature type="signal peptide" evidence="1">
    <location>
        <begin position="1"/>
        <end position="23"/>
    </location>
</feature>
<evidence type="ECO:0000313" key="3">
    <source>
        <dbReference type="Proteomes" id="UP000002282"/>
    </source>
</evidence>
<reference evidence="2 3" key="2">
    <citation type="journal article" date="2007" name="PLoS Biol.">
        <title>Principles of genome evolution in the Drosophila melanogaster species group.</title>
        <authorList>
            <person name="Ranz J.M."/>
            <person name="Maurin D."/>
            <person name="Chan Y.S."/>
            <person name="von Grotthuss M."/>
            <person name="Hillier L.W."/>
            <person name="Roote J."/>
            <person name="Ashburner M."/>
            <person name="Bergman C.M."/>
        </authorList>
    </citation>
    <scope>NUCLEOTIDE SEQUENCE [LARGE SCALE GENOMIC DNA]</scope>
    <source>
        <strain evidence="3">Tai18E2 / Tucson 14021-0261.01</strain>
    </source>
</reference>
<dbReference type="Proteomes" id="UP000002282">
    <property type="component" value="Chromosome 3R"/>
</dbReference>
<accession>A0A0R1E9D7</accession>
<proteinExistence type="predicted"/>
<evidence type="ECO:0000313" key="2">
    <source>
        <dbReference type="EMBL" id="KRK04106.1"/>
    </source>
</evidence>
<sequence length="146" mass="16123">MRAIFILCTLLVCLVVLLRLSWGVGTSDTQDVTSSDPKFVSDKDLYASYDWSQDVIKNGEKDNDLNAITGQDILKSKARLQKLLTILRQEPPKDNYSKVLPVEVEATSDPSNAEDTTILCNPVIDENCEPESIGPRLSATLLKILA</sequence>
<reference evidence="2 3" key="1">
    <citation type="journal article" date="2007" name="Nature">
        <title>Evolution of genes and genomes on the Drosophila phylogeny.</title>
        <authorList>
            <consortium name="Drosophila 12 Genomes Consortium"/>
            <person name="Clark A.G."/>
            <person name="Eisen M.B."/>
            <person name="Smith D.R."/>
            <person name="Bergman C.M."/>
            <person name="Oliver B."/>
            <person name="Markow T.A."/>
            <person name="Kaufman T.C."/>
            <person name="Kellis M."/>
            <person name="Gelbart W."/>
            <person name="Iyer V.N."/>
            <person name="Pollard D.A."/>
            <person name="Sackton T.B."/>
            <person name="Larracuente A.M."/>
            <person name="Singh N.D."/>
            <person name="Abad J.P."/>
            <person name="Abt D.N."/>
            <person name="Adryan B."/>
            <person name="Aguade M."/>
            <person name="Akashi H."/>
            <person name="Anderson W.W."/>
            <person name="Aquadro C.F."/>
            <person name="Ardell D.H."/>
            <person name="Arguello R."/>
            <person name="Artieri C.G."/>
            <person name="Barbash D.A."/>
            <person name="Barker D."/>
            <person name="Barsanti P."/>
            <person name="Batterham P."/>
            <person name="Batzoglou S."/>
            <person name="Begun D."/>
            <person name="Bhutkar A."/>
            <person name="Blanco E."/>
            <person name="Bosak S.A."/>
            <person name="Bradley R.K."/>
            <person name="Brand A.D."/>
            <person name="Brent M.R."/>
            <person name="Brooks A.N."/>
            <person name="Brown R.H."/>
            <person name="Butlin R.K."/>
            <person name="Caggese C."/>
            <person name="Calvi B.R."/>
            <person name="Bernardo de Carvalho A."/>
            <person name="Caspi A."/>
            <person name="Castrezana S."/>
            <person name="Celniker S.E."/>
            <person name="Chang J.L."/>
            <person name="Chapple C."/>
            <person name="Chatterji S."/>
            <person name="Chinwalla A."/>
            <person name="Civetta A."/>
            <person name="Clifton S.W."/>
            <person name="Comeron J.M."/>
            <person name="Costello J.C."/>
            <person name="Coyne J.A."/>
            <person name="Daub J."/>
            <person name="David R.G."/>
            <person name="Delcher A.L."/>
            <person name="Delehaunty K."/>
            <person name="Do C.B."/>
            <person name="Ebling H."/>
            <person name="Edwards K."/>
            <person name="Eickbush T."/>
            <person name="Evans J.D."/>
            <person name="Filipski A."/>
            <person name="Findeiss S."/>
            <person name="Freyhult E."/>
            <person name="Fulton L."/>
            <person name="Fulton R."/>
            <person name="Garcia A.C."/>
            <person name="Gardiner A."/>
            <person name="Garfield D.A."/>
            <person name="Garvin B.E."/>
            <person name="Gibson G."/>
            <person name="Gilbert D."/>
            <person name="Gnerre S."/>
            <person name="Godfrey J."/>
            <person name="Good R."/>
            <person name="Gotea V."/>
            <person name="Gravely B."/>
            <person name="Greenberg A.J."/>
            <person name="Griffiths-Jones S."/>
            <person name="Gross S."/>
            <person name="Guigo R."/>
            <person name="Gustafson E.A."/>
            <person name="Haerty W."/>
            <person name="Hahn M.W."/>
            <person name="Halligan D.L."/>
            <person name="Halpern A.L."/>
            <person name="Halter G.M."/>
            <person name="Han M.V."/>
            <person name="Heger A."/>
            <person name="Hillier L."/>
            <person name="Hinrichs A.S."/>
            <person name="Holmes I."/>
            <person name="Hoskins R.A."/>
            <person name="Hubisz M.J."/>
            <person name="Hultmark D."/>
            <person name="Huntley M.A."/>
            <person name="Jaffe D.B."/>
            <person name="Jagadeeshan S."/>
            <person name="Jeck W.R."/>
            <person name="Johnson J."/>
            <person name="Jones C.D."/>
            <person name="Jordan W.C."/>
            <person name="Karpen G.H."/>
            <person name="Kataoka E."/>
            <person name="Keightley P.D."/>
            <person name="Kheradpour P."/>
            <person name="Kirkness E.F."/>
            <person name="Koerich L.B."/>
            <person name="Kristiansen K."/>
            <person name="Kudrna D."/>
            <person name="Kulathinal R.J."/>
            <person name="Kumar S."/>
            <person name="Kwok R."/>
            <person name="Lander E."/>
            <person name="Langley C.H."/>
            <person name="Lapoint R."/>
            <person name="Lazzaro B.P."/>
            <person name="Lee S.J."/>
            <person name="Levesque L."/>
            <person name="Li R."/>
            <person name="Lin C.F."/>
            <person name="Lin M.F."/>
            <person name="Lindblad-Toh K."/>
            <person name="Llopart A."/>
            <person name="Long M."/>
            <person name="Low L."/>
            <person name="Lozovsky E."/>
            <person name="Lu J."/>
            <person name="Luo M."/>
            <person name="Machado C.A."/>
            <person name="Makalowski W."/>
            <person name="Marzo M."/>
            <person name="Matsuda M."/>
            <person name="Matzkin L."/>
            <person name="McAllister B."/>
            <person name="McBride C.S."/>
            <person name="McKernan B."/>
            <person name="McKernan K."/>
            <person name="Mendez-Lago M."/>
            <person name="Minx P."/>
            <person name="Mollenhauer M.U."/>
            <person name="Montooth K."/>
            <person name="Mount S.M."/>
            <person name="Mu X."/>
            <person name="Myers E."/>
            <person name="Negre B."/>
            <person name="Newfeld S."/>
            <person name="Nielsen R."/>
            <person name="Noor M.A."/>
            <person name="O'Grady P."/>
            <person name="Pachter L."/>
            <person name="Papaceit M."/>
            <person name="Parisi M.J."/>
            <person name="Parisi M."/>
            <person name="Parts L."/>
            <person name="Pedersen J.S."/>
            <person name="Pesole G."/>
            <person name="Phillippy A.M."/>
            <person name="Ponting C.P."/>
            <person name="Pop M."/>
            <person name="Porcelli D."/>
            <person name="Powell J.R."/>
            <person name="Prohaska S."/>
            <person name="Pruitt K."/>
            <person name="Puig M."/>
            <person name="Quesneville H."/>
            <person name="Ram K.R."/>
            <person name="Rand D."/>
            <person name="Rasmussen M.D."/>
            <person name="Reed L.K."/>
            <person name="Reenan R."/>
            <person name="Reily A."/>
            <person name="Remington K.A."/>
            <person name="Rieger T.T."/>
            <person name="Ritchie M.G."/>
            <person name="Robin C."/>
            <person name="Rogers Y.H."/>
            <person name="Rohde C."/>
            <person name="Rozas J."/>
            <person name="Rubenfield M.J."/>
            <person name="Ruiz A."/>
            <person name="Russo S."/>
            <person name="Salzberg S.L."/>
            <person name="Sanchez-Gracia A."/>
            <person name="Saranga D.J."/>
            <person name="Sato H."/>
            <person name="Schaeffer S.W."/>
            <person name="Schatz M.C."/>
            <person name="Schlenke T."/>
            <person name="Schwartz R."/>
            <person name="Segarra C."/>
            <person name="Singh R.S."/>
            <person name="Sirot L."/>
            <person name="Sirota M."/>
            <person name="Sisneros N.B."/>
            <person name="Smith C.D."/>
            <person name="Smith T.F."/>
            <person name="Spieth J."/>
            <person name="Stage D.E."/>
            <person name="Stark A."/>
            <person name="Stephan W."/>
            <person name="Strausberg R.L."/>
            <person name="Strempel S."/>
            <person name="Sturgill D."/>
            <person name="Sutton G."/>
            <person name="Sutton G.G."/>
            <person name="Tao W."/>
            <person name="Teichmann S."/>
            <person name="Tobari Y.N."/>
            <person name="Tomimura Y."/>
            <person name="Tsolas J.M."/>
            <person name="Valente V.L."/>
            <person name="Venter E."/>
            <person name="Venter J.C."/>
            <person name="Vicario S."/>
            <person name="Vieira F.G."/>
            <person name="Vilella A.J."/>
            <person name="Villasante A."/>
            <person name="Walenz B."/>
            <person name="Wang J."/>
            <person name="Wasserman M."/>
            <person name="Watts T."/>
            <person name="Wilson D."/>
            <person name="Wilson R.K."/>
            <person name="Wing R.A."/>
            <person name="Wolfner M.F."/>
            <person name="Wong A."/>
            <person name="Wong G.K."/>
            <person name="Wu C.I."/>
            <person name="Wu G."/>
            <person name="Yamamoto D."/>
            <person name="Yang H.P."/>
            <person name="Yang S.P."/>
            <person name="Yorke J.A."/>
            <person name="Yoshida K."/>
            <person name="Zdobnov E."/>
            <person name="Zhang P."/>
            <person name="Zhang Y."/>
            <person name="Zimin A.V."/>
            <person name="Baldwin J."/>
            <person name="Abdouelleil A."/>
            <person name="Abdulkadir J."/>
            <person name="Abebe A."/>
            <person name="Abera B."/>
            <person name="Abreu J."/>
            <person name="Acer S.C."/>
            <person name="Aftuck L."/>
            <person name="Alexander A."/>
            <person name="An P."/>
            <person name="Anderson E."/>
            <person name="Anderson S."/>
            <person name="Arachi H."/>
            <person name="Azer M."/>
            <person name="Bachantsang P."/>
            <person name="Barry A."/>
            <person name="Bayul T."/>
            <person name="Berlin A."/>
            <person name="Bessette D."/>
            <person name="Bloom T."/>
            <person name="Blye J."/>
            <person name="Boguslavskiy L."/>
            <person name="Bonnet C."/>
            <person name="Boukhgalter B."/>
            <person name="Bourzgui I."/>
            <person name="Brown A."/>
            <person name="Cahill P."/>
            <person name="Channer S."/>
            <person name="Cheshatsang Y."/>
            <person name="Chuda L."/>
            <person name="Citroen M."/>
            <person name="Collymore A."/>
            <person name="Cooke P."/>
            <person name="Costello M."/>
            <person name="D'Aco K."/>
            <person name="Daza R."/>
            <person name="De Haan G."/>
            <person name="DeGray S."/>
            <person name="DeMaso C."/>
            <person name="Dhargay N."/>
            <person name="Dooley K."/>
            <person name="Dooley E."/>
            <person name="Doricent M."/>
            <person name="Dorje P."/>
            <person name="Dorjee K."/>
            <person name="Dupes A."/>
            <person name="Elong R."/>
            <person name="Falk J."/>
            <person name="Farina A."/>
            <person name="Faro S."/>
            <person name="Ferguson D."/>
            <person name="Fisher S."/>
            <person name="Foley C.D."/>
            <person name="Franke A."/>
            <person name="Friedrich D."/>
            <person name="Gadbois L."/>
            <person name="Gearin G."/>
            <person name="Gearin C.R."/>
            <person name="Giannoukos G."/>
            <person name="Goode T."/>
            <person name="Graham J."/>
            <person name="Grandbois E."/>
            <person name="Grewal S."/>
            <person name="Gyaltsen K."/>
            <person name="Hafez N."/>
            <person name="Hagos B."/>
            <person name="Hall J."/>
            <person name="Henson C."/>
            <person name="Hollinger A."/>
            <person name="Honan T."/>
            <person name="Huard M.D."/>
            <person name="Hughes L."/>
            <person name="Hurhula B."/>
            <person name="Husby M.E."/>
            <person name="Kamat A."/>
            <person name="Kanga B."/>
            <person name="Kashin S."/>
            <person name="Khazanovich D."/>
            <person name="Kisner P."/>
            <person name="Lance K."/>
            <person name="Lara M."/>
            <person name="Lee W."/>
            <person name="Lennon N."/>
            <person name="Letendre F."/>
            <person name="LeVine R."/>
            <person name="Lipovsky A."/>
            <person name="Liu X."/>
            <person name="Liu J."/>
            <person name="Liu S."/>
            <person name="Lokyitsang T."/>
            <person name="Lokyitsang Y."/>
            <person name="Lubonja R."/>
            <person name="Lui A."/>
            <person name="MacDonald P."/>
            <person name="Magnisalis V."/>
            <person name="Maru K."/>
            <person name="Matthews C."/>
            <person name="McCusker W."/>
            <person name="McDonough S."/>
            <person name="Mehta T."/>
            <person name="Meldrim J."/>
            <person name="Meneus L."/>
            <person name="Mihai O."/>
            <person name="Mihalev A."/>
            <person name="Mihova T."/>
            <person name="Mittelman R."/>
            <person name="Mlenga V."/>
            <person name="Montmayeur A."/>
            <person name="Mulrain L."/>
            <person name="Navidi A."/>
            <person name="Naylor J."/>
            <person name="Negash T."/>
            <person name="Nguyen T."/>
            <person name="Nguyen N."/>
            <person name="Nicol R."/>
            <person name="Norbu C."/>
            <person name="Norbu N."/>
            <person name="Novod N."/>
            <person name="O'Neill B."/>
            <person name="Osman S."/>
            <person name="Markiewicz E."/>
            <person name="Oyono O.L."/>
            <person name="Patti C."/>
            <person name="Phunkhang P."/>
            <person name="Pierre F."/>
            <person name="Priest M."/>
            <person name="Raghuraman S."/>
            <person name="Rege F."/>
            <person name="Reyes R."/>
            <person name="Rise C."/>
            <person name="Rogov P."/>
            <person name="Ross K."/>
            <person name="Ryan E."/>
            <person name="Settipalli S."/>
            <person name="Shea T."/>
            <person name="Sherpa N."/>
            <person name="Shi L."/>
            <person name="Shih D."/>
            <person name="Sparrow T."/>
            <person name="Spaulding J."/>
            <person name="Stalker J."/>
            <person name="Stange-Thomann N."/>
            <person name="Stavropoulos S."/>
            <person name="Stone C."/>
            <person name="Strader C."/>
            <person name="Tesfaye S."/>
            <person name="Thomson T."/>
            <person name="Thoulutsang Y."/>
            <person name="Thoulutsang D."/>
            <person name="Topham K."/>
            <person name="Topping I."/>
            <person name="Tsamla T."/>
            <person name="Vassiliev H."/>
            <person name="Vo A."/>
            <person name="Wangchuk T."/>
            <person name="Wangdi T."/>
            <person name="Weiand M."/>
            <person name="Wilkinson J."/>
            <person name="Wilson A."/>
            <person name="Yadav S."/>
            <person name="Young G."/>
            <person name="Yu Q."/>
            <person name="Zembek L."/>
            <person name="Zhong D."/>
            <person name="Zimmer A."/>
            <person name="Zwirko Z."/>
            <person name="Jaffe D.B."/>
            <person name="Alvarez P."/>
            <person name="Brockman W."/>
            <person name="Butler J."/>
            <person name="Chin C."/>
            <person name="Gnerre S."/>
            <person name="Grabherr M."/>
            <person name="Kleber M."/>
            <person name="Mauceli E."/>
            <person name="MacCallum I."/>
        </authorList>
    </citation>
    <scope>NUCLEOTIDE SEQUENCE [LARGE SCALE GENOMIC DNA]</scope>
    <source>
        <strain evidence="3">Tai18E2 / Tucson 14021-0261.01</strain>
    </source>
</reference>
<keyword evidence="1" id="KW-0732">Signal</keyword>